<gene>
    <name evidence="1" type="ORF">IAC94_04710</name>
</gene>
<reference evidence="1" key="1">
    <citation type="submission" date="2020-10" db="EMBL/GenBank/DDBJ databases">
        <authorList>
            <person name="Gilroy R."/>
        </authorList>
    </citation>
    <scope>NUCLEOTIDE SEQUENCE</scope>
    <source>
        <strain evidence="1">ChiHjej13B12-12457</strain>
    </source>
</reference>
<reference evidence="1" key="2">
    <citation type="journal article" date="2021" name="PeerJ">
        <title>Extensive microbial diversity within the chicken gut microbiome revealed by metagenomics and culture.</title>
        <authorList>
            <person name="Gilroy R."/>
            <person name="Ravi A."/>
            <person name="Getino M."/>
            <person name="Pursley I."/>
            <person name="Horton D.L."/>
            <person name="Alikhan N.F."/>
            <person name="Baker D."/>
            <person name="Gharbi K."/>
            <person name="Hall N."/>
            <person name="Watson M."/>
            <person name="Adriaenssens E.M."/>
            <person name="Foster-Nyarko E."/>
            <person name="Jarju S."/>
            <person name="Secka A."/>
            <person name="Antonio M."/>
            <person name="Oren A."/>
            <person name="Chaudhuri R.R."/>
            <person name="La Ragione R."/>
            <person name="Hildebrand F."/>
            <person name="Pallen M.J."/>
        </authorList>
    </citation>
    <scope>NUCLEOTIDE SEQUENCE</scope>
    <source>
        <strain evidence="1">ChiHjej13B12-12457</strain>
    </source>
</reference>
<protein>
    <submittedName>
        <fullName evidence="1">Uncharacterized protein</fullName>
    </submittedName>
</protein>
<dbReference type="AlphaFoldDB" id="A0A9D1E0X7"/>
<comment type="caution">
    <text evidence="1">The sequence shown here is derived from an EMBL/GenBank/DDBJ whole genome shotgun (WGS) entry which is preliminary data.</text>
</comment>
<dbReference type="EMBL" id="DVHI01000060">
    <property type="protein sequence ID" value="HIR62805.1"/>
    <property type="molecule type" value="Genomic_DNA"/>
</dbReference>
<evidence type="ECO:0000313" key="1">
    <source>
        <dbReference type="EMBL" id="HIR62805.1"/>
    </source>
</evidence>
<evidence type="ECO:0000313" key="2">
    <source>
        <dbReference type="Proteomes" id="UP000886744"/>
    </source>
</evidence>
<proteinExistence type="predicted"/>
<sequence>MKSSINSVNESAMRICRQLMLTELSSMDGRALEAAARGCCAWLQGFAGADAHLDAAAGELSGRIWDAGLAMAASPDHFPETDVLYAHLALYRAAYGPTVQPSDYSKAEKCDMLASSLLSRTAGKYSASDEKSIVLMHIAAHLYCYVVPEDLEGDDTLEYMRATAQNWEHDVHAGPDILLRRLCALEAADGLFGEWRPTIPAASRLASAGGLAPLCSILARRLDDPAALADACAALERHLSLSQDIAAAASLLEGLSALRLLTEEGAALNCA</sequence>
<name>A0A9D1E0X7_9BACT</name>
<organism evidence="1 2">
    <name type="scientific">Candidatus Coprenecus avistercoris</name>
    <dbReference type="NCBI Taxonomy" id="2840730"/>
    <lineage>
        <taxon>Bacteria</taxon>
        <taxon>Pseudomonadati</taxon>
        <taxon>Bacteroidota</taxon>
        <taxon>Bacteroidia</taxon>
        <taxon>Bacteroidales</taxon>
        <taxon>Rikenellaceae</taxon>
        <taxon>Rikenellaceae incertae sedis</taxon>
        <taxon>Candidatus Coprenecus</taxon>
    </lineage>
</organism>
<dbReference type="Proteomes" id="UP000886744">
    <property type="component" value="Unassembled WGS sequence"/>
</dbReference>
<accession>A0A9D1E0X7</accession>